<dbReference type="EMBL" id="RSAA01000010">
    <property type="protein sequence ID" value="RRO16995.1"/>
    <property type="molecule type" value="Genomic_DNA"/>
</dbReference>
<dbReference type="RefSeq" id="WP_125090321.1">
    <property type="nucleotide sequence ID" value="NZ_RSAA01000010.1"/>
</dbReference>
<proteinExistence type="predicted"/>
<evidence type="ECO:0000313" key="2">
    <source>
        <dbReference type="EMBL" id="RRO16995.1"/>
    </source>
</evidence>
<feature type="transmembrane region" description="Helical" evidence="1">
    <location>
        <begin position="21"/>
        <end position="40"/>
    </location>
</feature>
<reference evidence="2 3" key="1">
    <citation type="submission" date="2018-11" db="EMBL/GenBank/DDBJ databases">
        <title>Saccharopolyspora rhizosphaerae sp. nov., an actinomycete isolated from rhizosphere soil in Thailand.</title>
        <authorList>
            <person name="Intra B."/>
            <person name="Euanorasetr J."/>
            <person name="Take A."/>
            <person name="Inahashi Y."/>
            <person name="Mori M."/>
            <person name="Panbangred W."/>
            <person name="Matsumoto A."/>
        </authorList>
    </citation>
    <scope>NUCLEOTIDE SEQUENCE [LARGE SCALE GENOMIC DNA]</scope>
    <source>
        <strain evidence="2 3">H219</strain>
    </source>
</reference>
<sequence>MSTQQPPPASGDSSYSVTPMNGIGVAALVLGIVGFLMSLLPLIGVVAWPMVVLGLIFGVVGIMRARRKIATNLGMAVAGTVLSALGLVVCIVYAASFSYYVATTPPPSGSMPGATQDDSETAVQVGFDQPYTFSGGETITISRPVEHPADNPYADAPTGERLVQTTVTVHNGTGRPFNAASVGLTAQHRGQVASQSYLNSDAIPDVEIPPGGNVSFHTVWEISSEPGELRISAKPTIFAHTTAYWVGQA</sequence>
<organism evidence="2 3">
    <name type="scientific">Saccharopolyspora rhizosphaerae</name>
    <dbReference type="NCBI Taxonomy" id="2492662"/>
    <lineage>
        <taxon>Bacteria</taxon>
        <taxon>Bacillati</taxon>
        <taxon>Actinomycetota</taxon>
        <taxon>Actinomycetes</taxon>
        <taxon>Pseudonocardiales</taxon>
        <taxon>Pseudonocardiaceae</taxon>
        <taxon>Saccharopolyspora</taxon>
    </lineage>
</organism>
<dbReference type="OrthoDB" id="4424606at2"/>
<keyword evidence="3" id="KW-1185">Reference proteome</keyword>
<feature type="transmembrane region" description="Helical" evidence="1">
    <location>
        <begin position="46"/>
        <end position="63"/>
    </location>
</feature>
<accession>A0A3R8Q4W7</accession>
<gene>
    <name evidence="2" type="ORF">EIL87_12000</name>
</gene>
<evidence type="ECO:0000256" key="1">
    <source>
        <dbReference type="SAM" id="Phobius"/>
    </source>
</evidence>
<comment type="caution">
    <text evidence="2">The sequence shown here is derived from an EMBL/GenBank/DDBJ whole genome shotgun (WGS) entry which is preliminary data.</text>
</comment>
<dbReference type="AlphaFoldDB" id="A0A3R8Q4W7"/>
<name>A0A3R8Q4W7_9PSEU</name>
<keyword evidence="1" id="KW-0472">Membrane</keyword>
<keyword evidence="1" id="KW-1133">Transmembrane helix</keyword>
<keyword evidence="1" id="KW-0812">Transmembrane</keyword>
<feature type="transmembrane region" description="Helical" evidence="1">
    <location>
        <begin position="75"/>
        <end position="102"/>
    </location>
</feature>
<dbReference type="Proteomes" id="UP000274515">
    <property type="component" value="Unassembled WGS sequence"/>
</dbReference>
<evidence type="ECO:0000313" key="3">
    <source>
        <dbReference type="Proteomes" id="UP000274515"/>
    </source>
</evidence>
<protein>
    <submittedName>
        <fullName evidence="2">DUF4190 domain-containing protein</fullName>
    </submittedName>
</protein>